<protein>
    <submittedName>
        <fullName evidence="2">Uncharacterized protein</fullName>
    </submittedName>
</protein>
<name>K0B8H7_9ARCH</name>
<evidence type="ECO:0000313" key="3">
    <source>
        <dbReference type="Proteomes" id="UP000006100"/>
    </source>
</evidence>
<evidence type="ECO:0000313" key="2">
    <source>
        <dbReference type="EMBL" id="AFS82438.1"/>
    </source>
</evidence>
<dbReference type="RefSeq" id="WP_014964810.1">
    <property type="nucleotide sequence ID" value="NC_018656.1"/>
</dbReference>
<feature type="coiled-coil region" evidence="1">
    <location>
        <begin position="89"/>
        <end position="123"/>
    </location>
</feature>
<dbReference type="PATRIC" id="fig|1229909.8.peg.672"/>
<dbReference type="AlphaFoldDB" id="K0B8H7"/>
<keyword evidence="1" id="KW-0175">Coiled coil</keyword>
<dbReference type="HOGENOM" id="CLU_1850534_0_0_2"/>
<evidence type="ECO:0000256" key="1">
    <source>
        <dbReference type="SAM" id="Coils"/>
    </source>
</evidence>
<dbReference type="EMBL" id="CP003843">
    <property type="protein sequence ID" value="AFS82438.1"/>
    <property type="molecule type" value="Genomic_DNA"/>
</dbReference>
<dbReference type="STRING" id="1229909.NSED_03160"/>
<proteinExistence type="predicted"/>
<organism evidence="2 3">
    <name type="scientific">Candidatus Nitrosopumilus sediminis</name>
    <dbReference type="NCBI Taxonomy" id="1229909"/>
    <lineage>
        <taxon>Archaea</taxon>
        <taxon>Nitrososphaerota</taxon>
        <taxon>Nitrososphaeria</taxon>
        <taxon>Nitrosopumilales</taxon>
        <taxon>Nitrosopumilaceae</taxon>
        <taxon>Nitrosopumilus</taxon>
    </lineage>
</organism>
<dbReference type="KEGG" id="nir:NSED_03160"/>
<sequence length="138" mass="16544">MENIPMEEIQGLWMAGDIDVLLNLIISKTDLTSEEAKRVLMFFEKYEGDSRQDYREDHLKYNEYVQTESAYPQHDYAESQNRLYDDSNAQILEQQIIDLQEENQELKREISKLEKKLSELNEVVMEQVKFIYDWVLNQ</sequence>
<dbReference type="Proteomes" id="UP000006100">
    <property type="component" value="Chromosome"/>
</dbReference>
<dbReference type="GeneID" id="13697649"/>
<reference evidence="2 3" key="1">
    <citation type="journal article" date="2012" name="J. Bacteriol.">
        <title>Draft Genome Sequence of an Ammonia-Oxidizing Archaeon, "Candidatus Nitrosopumilus sediminis" AR2, from Svalbard in the Arctic Circle.</title>
        <authorList>
            <person name="Park S.J."/>
            <person name="Kim J.G."/>
            <person name="Jung M.Y."/>
            <person name="Kim S.J."/>
            <person name="Cha I.T."/>
            <person name="Ghai R."/>
            <person name="Martin-Cuadrado A.B."/>
            <person name="Rodriguez-Valera F."/>
            <person name="Rhee S.K."/>
        </authorList>
    </citation>
    <scope>NUCLEOTIDE SEQUENCE [LARGE SCALE GENOMIC DNA]</scope>
    <source>
        <strain evidence="2 3">AR2</strain>
    </source>
</reference>
<keyword evidence="3" id="KW-1185">Reference proteome</keyword>
<dbReference type="OrthoDB" id="382115at2157"/>
<accession>K0B8H7</accession>
<gene>
    <name evidence="2" type="ORF">NSED_03160</name>
</gene>